<gene>
    <name evidence="3" type="ORF">JHL17_20500</name>
</gene>
<keyword evidence="2" id="KW-0732">Signal</keyword>
<dbReference type="InterPro" id="IPR042100">
    <property type="entry name" value="Bug_dom1"/>
</dbReference>
<dbReference type="InterPro" id="IPR005064">
    <property type="entry name" value="BUG"/>
</dbReference>
<name>A0ABS1F8Q7_9PROT</name>
<dbReference type="EMBL" id="JAENHM010000058">
    <property type="protein sequence ID" value="MBK1839791.1"/>
    <property type="molecule type" value="Genomic_DNA"/>
</dbReference>
<dbReference type="Proteomes" id="UP000652760">
    <property type="component" value="Unassembled WGS sequence"/>
</dbReference>
<dbReference type="CDD" id="cd07012">
    <property type="entry name" value="PBP2_Bug_TTT"/>
    <property type="match status" value="1"/>
</dbReference>
<feature type="signal peptide" evidence="2">
    <location>
        <begin position="1"/>
        <end position="23"/>
    </location>
</feature>
<comment type="similarity">
    <text evidence="1">Belongs to the UPF0065 (bug) family.</text>
</comment>
<dbReference type="Gene3D" id="3.40.190.10">
    <property type="entry name" value="Periplasmic binding protein-like II"/>
    <property type="match status" value="1"/>
</dbReference>
<protein>
    <submittedName>
        <fullName evidence="3">Tripartite tricarboxylate transporter substrate binding protein</fullName>
    </submittedName>
</protein>
<dbReference type="Pfam" id="PF03401">
    <property type="entry name" value="TctC"/>
    <property type="match status" value="1"/>
</dbReference>
<proteinExistence type="inferred from homology"/>
<evidence type="ECO:0000313" key="3">
    <source>
        <dbReference type="EMBL" id="MBK1839791.1"/>
    </source>
</evidence>
<accession>A0ABS1F8Q7</accession>
<keyword evidence="4" id="KW-1185">Reference proteome</keyword>
<feature type="chain" id="PRO_5047407185" evidence="2">
    <location>
        <begin position="24"/>
        <end position="339"/>
    </location>
</feature>
<dbReference type="SUPFAM" id="SSF53850">
    <property type="entry name" value="Periplasmic binding protein-like II"/>
    <property type="match status" value="1"/>
</dbReference>
<dbReference type="PANTHER" id="PTHR42928">
    <property type="entry name" value="TRICARBOXYLATE-BINDING PROTEIN"/>
    <property type="match status" value="1"/>
</dbReference>
<reference evidence="4" key="1">
    <citation type="submission" date="2021-01" db="EMBL/GenBank/DDBJ databases">
        <title>Genome public.</title>
        <authorList>
            <person name="Liu C."/>
            <person name="Sun Q."/>
        </authorList>
    </citation>
    <scope>NUCLEOTIDE SEQUENCE [LARGE SCALE GENOMIC DNA]</scope>
    <source>
        <strain evidence="4">YIM B02556</strain>
    </source>
</reference>
<evidence type="ECO:0000256" key="1">
    <source>
        <dbReference type="ARBA" id="ARBA00006987"/>
    </source>
</evidence>
<organism evidence="3 4">
    <name type="scientific">Azospirillum endophyticum</name>
    <dbReference type="NCBI Taxonomy" id="2800326"/>
    <lineage>
        <taxon>Bacteria</taxon>
        <taxon>Pseudomonadati</taxon>
        <taxon>Pseudomonadota</taxon>
        <taxon>Alphaproteobacteria</taxon>
        <taxon>Rhodospirillales</taxon>
        <taxon>Azospirillaceae</taxon>
        <taxon>Azospirillum</taxon>
    </lineage>
</organism>
<evidence type="ECO:0000256" key="2">
    <source>
        <dbReference type="SAM" id="SignalP"/>
    </source>
</evidence>
<dbReference type="Gene3D" id="3.40.190.150">
    <property type="entry name" value="Bordetella uptake gene, domain 1"/>
    <property type="match status" value="1"/>
</dbReference>
<dbReference type="PIRSF" id="PIRSF017082">
    <property type="entry name" value="YflP"/>
    <property type="match status" value="1"/>
</dbReference>
<evidence type="ECO:0000313" key="4">
    <source>
        <dbReference type="Proteomes" id="UP000652760"/>
    </source>
</evidence>
<dbReference type="RefSeq" id="WP_200195868.1">
    <property type="nucleotide sequence ID" value="NZ_JAENHM010000058.1"/>
</dbReference>
<sequence length="339" mass="35520">MTFATAVRFAALRPFALAGTVFAGALLGTPAASPAQPVPQDWPAKPVRIMVGANPGGGSDTIARLLGDHFSAATGQPFVIENRPGASNTIASDVTAKADKDGHTLLVAASTSVSIAPHLIKLGYDTLRDIQPVGLIALVPNVLVVNKDLGIDTVAQLVEHMKKNPGKVKYGSSGFGSTHVILAEQFNLAAGVKSVHVPYKGAAQTQIDIIAGQIQMTFDTVPAALGQIKAGNLKPLAVTSPTRIPELPDVPTIAESGYPAVETQVMYALYTTAGTPRPVVEKINALLNAALGEKTVNRRLVEFGALLQPMTVDAFDGFNRSEYERFGLLIRRAGIKAGS</sequence>
<dbReference type="PANTHER" id="PTHR42928:SF5">
    <property type="entry name" value="BLR1237 PROTEIN"/>
    <property type="match status" value="1"/>
</dbReference>
<comment type="caution">
    <text evidence="3">The sequence shown here is derived from an EMBL/GenBank/DDBJ whole genome shotgun (WGS) entry which is preliminary data.</text>
</comment>